<evidence type="ECO:0000256" key="4">
    <source>
        <dbReference type="ARBA" id="ARBA00024667"/>
    </source>
</evidence>
<keyword evidence="7" id="KW-1185">Reference proteome</keyword>
<comment type="function">
    <text evidence="4 5">Binds specifically to cytosolic chaperonin (c-CPN) and transfers target proteins to it. Binds to nascent polypeptide chain and promotes folding in an environment in which there are many competing pathways for nonnative proteins.</text>
</comment>
<accession>A0A1B0D5V5</accession>
<dbReference type="InterPro" id="IPR009053">
    <property type="entry name" value="Prefoldin"/>
</dbReference>
<dbReference type="CTD" id="5203"/>
<dbReference type="CDD" id="cd23165">
    <property type="entry name" value="Prefoldin_4"/>
    <property type="match status" value="1"/>
</dbReference>
<dbReference type="RefSeq" id="XP_055703320.1">
    <property type="nucleotide sequence ID" value="XM_055847345.1"/>
</dbReference>
<dbReference type="PANTHER" id="PTHR21100:SF9">
    <property type="entry name" value="PREFOLDIN SUBUNIT 4"/>
    <property type="match status" value="1"/>
</dbReference>
<proteinExistence type="inferred from homology"/>
<comment type="subunit">
    <text evidence="2 5">Heterohexamer of two PFD-alpha type and four PFD-beta type subunits.</text>
</comment>
<dbReference type="AlphaFoldDB" id="A0A1B0D5V5"/>
<dbReference type="Proteomes" id="UP000092462">
    <property type="component" value="Unassembled WGS sequence"/>
</dbReference>
<dbReference type="GeneID" id="129801908"/>
<dbReference type="FunFam" id="1.10.287.370:FF:000005">
    <property type="entry name" value="Prefoldin subunit 4"/>
    <property type="match status" value="1"/>
</dbReference>
<evidence type="ECO:0000313" key="7">
    <source>
        <dbReference type="Proteomes" id="UP000092462"/>
    </source>
</evidence>
<dbReference type="EnsemblMetazoa" id="PPAI002862-RA">
    <property type="protein sequence ID" value="PPAI002862-PA"/>
    <property type="gene ID" value="PPAI002862"/>
</dbReference>
<evidence type="ECO:0000256" key="2">
    <source>
        <dbReference type="ARBA" id="ARBA00011695"/>
    </source>
</evidence>
<sequence length="139" mass="16000">MTSKTASSSKGTFQPDSDVHITFEDQQKINIFAKHNAKLEDLKEELKVKQNDLKNLEEASDEIELFDEDEQIPFLLGEVFISHNLPKTQELLTEAKEKKKKEIKEIESKCKELGDIIGDLKSQLYGRFGSHIYLENDED</sequence>
<keyword evidence="3 5" id="KW-0143">Chaperone</keyword>
<dbReference type="PANTHER" id="PTHR21100">
    <property type="entry name" value="PREFOLDIN SUBUNIT 4"/>
    <property type="match status" value="1"/>
</dbReference>
<dbReference type="OrthoDB" id="10250441at2759"/>
<dbReference type="SUPFAM" id="SSF46579">
    <property type="entry name" value="Prefoldin"/>
    <property type="match status" value="1"/>
</dbReference>
<organism evidence="6 7">
    <name type="scientific">Phlebotomus papatasi</name>
    <name type="common">Sandfly</name>
    <dbReference type="NCBI Taxonomy" id="29031"/>
    <lineage>
        <taxon>Eukaryota</taxon>
        <taxon>Metazoa</taxon>
        <taxon>Ecdysozoa</taxon>
        <taxon>Arthropoda</taxon>
        <taxon>Hexapoda</taxon>
        <taxon>Insecta</taxon>
        <taxon>Pterygota</taxon>
        <taxon>Neoptera</taxon>
        <taxon>Endopterygota</taxon>
        <taxon>Diptera</taxon>
        <taxon>Nematocera</taxon>
        <taxon>Psychodoidea</taxon>
        <taxon>Psychodidae</taxon>
        <taxon>Phlebotomus</taxon>
        <taxon>Phlebotomus</taxon>
    </lineage>
</organism>
<dbReference type="VEuPathDB" id="VectorBase:PPAI002862"/>
<dbReference type="KEGG" id="ppap:129801908"/>
<dbReference type="InterPro" id="IPR002777">
    <property type="entry name" value="PFD_beta-like"/>
</dbReference>
<dbReference type="Gene3D" id="1.10.287.370">
    <property type="match status" value="1"/>
</dbReference>
<dbReference type="EMBL" id="AJVK01000400">
    <property type="status" value="NOT_ANNOTATED_CDS"/>
    <property type="molecule type" value="Genomic_DNA"/>
</dbReference>
<dbReference type="PIRSF" id="PIRSF016477">
    <property type="entry name" value="Prefoldin_subunit_4"/>
    <property type="match status" value="1"/>
</dbReference>
<dbReference type="VEuPathDB" id="VectorBase:PPAPM1_004891"/>
<dbReference type="Pfam" id="PF01920">
    <property type="entry name" value="Prefoldin_2"/>
    <property type="match status" value="1"/>
</dbReference>
<protein>
    <recommendedName>
        <fullName evidence="5">Prefoldin subunit 4</fullName>
    </recommendedName>
</protein>
<evidence type="ECO:0000256" key="3">
    <source>
        <dbReference type="ARBA" id="ARBA00023186"/>
    </source>
</evidence>
<reference evidence="6" key="1">
    <citation type="submission" date="2022-08" db="UniProtKB">
        <authorList>
            <consortium name="EnsemblMetazoa"/>
        </authorList>
    </citation>
    <scope>IDENTIFICATION</scope>
    <source>
        <strain evidence="6">Israel</strain>
    </source>
</reference>
<comment type="similarity">
    <text evidence="1 5">Belongs to the prefoldin subunit beta family.</text>
</comment>
<dbReference type="GO" id="GO:0051082">
    <property type="term" value="F:unfolded protein binding"/>
    <property type="evidence" value="ECO:0007669"/>
    <property type="project" value="InterPro"/>
</dbReference>
<evidence type="ECO:0000256" key="1">
    <source>
        <dbReference type="ARBA" id="ARBA00008045"/>
    </source>
</evidence>
<evidence type="ECO:0000313" key="6">
    <source>
        <dbReference type="EnsemblMetazoa" id="PPAI002862-PA"/>
    </source>
</evidence>
<evidence type="ECO:0000256" key="5">
    <source>
        <dbReference type="PIRNR" id="PIRNR016477"/>
    </source>
</evidence>
<dbReference type="GO" id="GO:0016272">
    <property type="term" value="C:prefoldin complex"/>
    <property type="evidence" value="ECO:0007669"/>
    <property type="project" value="UniProtKB-UniRule"/>
</dbReference>
<name>A0A1B0D5V5_PHLPP</name>
<dbReference type="InterPro" id="IPR016661">
    <property type="entry name" value="PFDN4"/>
</dbReference>
<dbReference type="GO" id="GO:0005737">
    <property type="term" value="C:cytoplasm"/>
    <property type="evidence" value="ECO:0007669"/>
    <property type="project" value="TreeGrafter"/>
</dbReference>
<dbReference type="GO" id="GO:0006457">
    <property type="term" value="P:protein folding"/>
    <property type="evidence" value="ECO:0007669"/>
    <property type="project" value="UniProtKB-UniRule"/>
</dbReference>